<gene>
    <name evidence="2" type="ORF">HMPREF9194_02330</name>
</gene>
<evidence type="ECO:0000313" key="2">
    <source>
        <dbReference type="EMBL" id="EPF31975.1"/>
    </source>
</evidence>
<dbReference type="EMBL" id="ATFF01000006">
    <property type="protein sequence ID" value="EPF31975.1"/>
    <property type="molecule type" value="Genomic_DNA"/>
</dbReference>
<dbReference type="eggNOG" id="ENOG5031DNZ">
    <property type="taxonomic scope" value="Bacteria"/>
</dbReference>
<keyword evidence="3" id="KW-1185">Reference proteome</keyword>
<organism evidence="2 3">
    <name type="scientific">Treponema maltophilum ATCC 51939</name>
    <dbReference type="NCBI Taxonomy" id="1125699"/>
    <lineage>
        <taxon>Bacteria</taxon>
        <taxon>Pseudomonadati</taxon>
        <taxon>Spirochaetota</taxon>
        <taxon>Spirochaetia</taxon>
        <taxon>Spirochaetales</taxon>
        <taxon>Treponemataceae</taxon>
        <taxon>Treponema</taxon>
    </lineage>
</organism>
<feature type="chain" id="PRO_5004510968" description="SAF domain-containing protein" evidence="1">
    <location>
        <begin position="22"/>
        <end position="209"/>
    </location>
</feature>
<dbReference type="PATRIC" id="fig|1125699.3.peg.2346"/>
<feature type="signal peptide" evidence="1">
    <location>
        <begin position="1"/>
        <end position="21"/>
    </location>
</feature>
<sequence length="209" mass="23554">MKNKTAIIVTALLCLCTVIFATEKVQEPGKNQVLLVGKVSLLKDLDRDFYIQTLGLDPSLRDKNHTYGFLPDPKRDDILTVPIDTVIGDYFFIPVKIPKTGRFPLQGFFVFLFSEGEKRTGIIGKLYLARARCIYLPFGMDVPVSSENRYVYVGSYTYSFAGDNFVVDGIKQKDEFDEAQALLNQKLGKNVQLTRAVLLDPEESQKKGK</sequence>
<evidence type="ECO:0000313" key="3">
    <source>
        <dbReference type="Proteomes" id="UP000014541"/>
    </source>
</evidence>
<keyword evidence="1" id="KW-0732">Signal</keyword>
<protein>
    <recommendedName>
        <fullName evidence="4">SAF domain-containing protein</fullName>
    </recommendedName>
</protein>
<evidence type="ECO:0008006" key="4">
    <source>
        <dbReference type="Google" id="ProtNLM"/>
    </source>
</evidence>
<name>S3K380_TREMA</name>
<dbReference type="HOGENOM" id="CLU_1420887_0_0_12"/>
<dbReference type="Proteomes" id="UP000014541">
    <property type="component" value="Unassembled WGS sequence"/>
</dbReference>
<dbReference type="AlphaFoldDB" id="S3K380"/>
<evidence type="ECO:0000256" key="1">
    <source>
        <dbReference type="SAM" id="SignalP"/>
    </source>
</evidence>
<comment type="caution">
    <text evidence="2">The sequence shown here is derived from an EMBL/GenBank/DDBJ whole genome shotgun (WGS) entry which is preliminary data.</text>
</comment>
<accession>S3K380</accession>
<reference evidence="2 3" key="1">
    <citation type="submission" date="2013-04" db="EMBL/GenBank/DDBJ databases">
        <title>The Genome Sequence of Treponema maltophilum ATCC 51939.</title>
        <authorList>
            <consortium name="The Broad Institute Genomics Platform"/>
            <person name="Earl A."/>
            <person name="Ward D."/>
            <person name="Feldgarden M."/>
            <person name="Gevers D."/>
            <person name="Leonetti C."/>
            <person name="Blanton J.M."/>
            <person name="Dewhirst F.E."/>
            <person name="Izard J."/>
            <person name="Walker B."/>
            <person name="Young S."/>
            <person name="Zeng Q."/>
            <person name="Gargeya S."/>
            <person name="Fitzgerald M."/>
            <person name="Haas B."/>
            <person name="Abouelleil A."/>
            <person name="Allen A.W."/>
            <person name="Alvarado L."/>
            <person name="Arachchi H.M."/>
            <person name="Berlin A.M."/>
            <person name="Chapman S.B."/>
            <person name="Gainer-Dewar J."/>
            <person name="Goldberg J."/>
            <person name="Griggs A."/>
            <person name="Gujja S."/>
            <person name="Hansen M."/>
            <person name="Howarth C."/>
            <person name="Imamovic A."/>
            <person name="Ireland A."/>
            <person name="Larimer J."/>
            <person name="McCowan C."/>
            <person name="Murphy C."/>
            <person name="Pearson M."/>
            <person name="Poon T.W."/>
            <person name="Priest M."/>
            <person name="Roberts A."/>
            <person name="Saif S."/>
            <person name="Shea T."/>
            <person name="Sisk P."/>
            <person name="Sykes S."/>
            <person name="Wortman J."/>
            <person name="Nusbaum C."/>
            <person name="Birren B."/>
        </authorList>
    </citation>
    <scope>NUCLEOTIDE SEQUENCE [LARGE SCALE GENOMIC DNA]</scope>
    <source>
        <strain evidence="2 3">ATCC 51939</strain>
    </source>
</reference>
<dbReference type="STRING" id="1125699.HMPREF9194_02330"/>
<proteinExistence type="predicted"/>